<name>A0AAV7TB35_PLEWA</name>
<evidence type="ECO:0000313" key="3">
    <source>
        <dbReference type="Proteomes" id="UP001066276"/>
    </source>
</evidence>
<keyword evidence="3" id="KW-1185">Reference proteome</keyword>
<comment type="caution">
    <text evidence="2">The sequence shown here is derived from an EMBL/GenBank/DDBJ whole genome shotgun (WGS) entry which is preliminary data.</text>
</comment>
<evidence type="ECO:0000313" key="2">
    <source>
        <dbReference type="EMBL" id="KAJ1173526.1"/>
    </source>
</evidence>
<accession>A0AAV7TB35</accession>
<feature type="compositionally biased region" description="Acidic residues" evidence="1">
    <location>
        <begin position="79"/>
        <end position="88"/>
    </location>
</feature>
<dbReference type="AlphaFoldDB" id="A0AAV7TB35"/>
<evidence type="ECO:0000256" key="1">
    <source>
        <dbReference type="SAM" id="MobiDB-lite"/>
    </source>
</evidence>
<sequence>MKLTGNVSDDVRLLVKSNVIFEQLSKEREGSRAASLTTDLHRTTRYFDVGGINYMAMSSRSAGVNIFVDEKEDRREVVLDYDDEQDSTEESKTVEDGQSGH</sequence>
<dbReference type="Proteomes" id="UP001066276">
    <property type="component" value="Chromosome 4_1"/>
</dbReference>
<reference evidence="2" key="1">
    <citation type="journal article" date="2022" name="bioRxiv">
        <title>Sequencing and chromosome-scale assembly of the giantPleurodeles waltlgenome.</title>
        <authorList>
            <person name="Brown T."/>
            <person name="Elewa A."/>
            <person name="Iarovenko S."/>
            <person name="Subramanian E."/>
            <person name="Araus A.J."/>
            <person name="Petzold A."/>
            <person name="Susuki M."/>
            <person name="Suzuki K.-i.T."/>
            <person name="Hayashi T."/>
            <person name="Toyoda A."/>
            <person name="Oliveira C."/>
            <person name="Osipova E."/>
            <person name="Leigh N.D."/>
            <person name="Simon A."/>
            <person name="Yun M.H."/>
        </authorList>
    </citation>
    <scope>NUCLEOTIDE SEQUENCE</scope>
    <source>
        <strain evidence="2">20211129_DDA</strain>
        <tissue evidence="2">Liver</tissue>
    </source>
</reference>
<feature type="region of interest" description="Disordered" evidence="1">
    <location>
        <begin position="79"/>
        <end position="101"/>
    </location>
</feature>
<protein>
    <submittedName>
        <fullName evidence="2">Uncharacterized protein</fullName>
    </submittedName>
</protein>
<dbReference type="EMBL" id="JANPWB010000007">
    <property type="protein sequence ID" value="KAJ1173526.1"/>
    <property type="molecule type" value="Genomic_DNA"/>
</dbReference>
<organism evidence="2 3">
    <name type="scientific">Pleurodeles waltl</name>
    <name type="common">Iberian ribbed newt</name>
    <dbReference type="NCBI Taxonomy" id="8319"/>
    <lineage>
        <taxon>Eukaryota</taxon>
        <taxon>Metazoa</taxon>
        <taxon>Chordata</taxon>
        <taxon>Craniata</taxon>
        <taxon>Vertebrata</taxon>
        <taxon>Euteleostomi</taxon>
        <taxon>Amphibia</taxon>
        <taxon>Batrachia</taxon>
        <taxon>Caudata</taxon>
        <taxon>Salamandroidea</taxon>
        <taxon>Salamandridae</taxon>
        <taxon>Pleurodelinae</taxon>
        <taxon>Pleurodeles</taxon>
    </lineage>
</organism>
<gene>
    <name evidence="2" type="ORF">NDU88_005358</name>
</gene>
<proteinExistence type="predicted"/>